<keyword evidence="2" id="KW-1185">Reference proteome</keyword>
<organism evidence="1 2">
    <name type="scientific">Melia azedarach</name>
    <name type="common">Chinaberry tree</name>
    <dbReference type="NCBI Taxonomy" id="155640"/>
    <lineage>
        <taxon>Eukaryota</taxon>
        <taxon>Viridiplantae</taxon>
        <taxon>Streptophyta</taxon>
        <taxon>Embryophyta</taxon>
        <taxon>Tracheophyta</taxon>
        <taxon>Spermatophyta</taxon>
        <taxon>Magnoliopsida</taxon>
        <taxon>eudicotyledons</taxon>
        <taxon>Gunneridae</taxon>
        <taxon>Pentapetalae</taxon>
        <taxon>rosids</taxon>
        <taxon>malvids</taxon>
        <taxon>Sapindales</taxon>
        <taxon>Meliaceae</taxon>
        <taxon>Melia</taxon>
    </lineage>
</organism>
<reference evidence="1 2" key="1">
    <citation type="journal article" date="2023" name="Science">
        <title>Complex scaffold remodeling in plant triterpene biosynthesis.</title>
        <authorList>
            <person name="De La Pena R."/>
            <person name="Hodgson H."/>
            <person name="Liu J.C."/>
            <person name="Stephenson M.J."/>
            <person name="Martin A.C."/>
            <person name="Owen C."/>
            <person name="Harkess A."/>
            <person name="Leebens-Mack J."/>
            <person name="Jimenez L.E."/>
            <person name="Osbourn A."/>
            <person name="Sattely E.S."/>
        </authorList>
    </citation>
    <scope>NUCLEOTIDE SEQUENCE [LARGE SCALE GENOMIC DNA]</scope>
    <source>
        <strain evidence="2">cv. JPN11</strain>
        <tissue evidence="1">Leaf</tissue>
    </source>
</reference>
<protein>
    <submittedName>
        <fullName evidence="1">P-loop containing nucleoside triphosphate hydrolases superfamily protein</fullName>
    </submittedName>
</protein>
<evidence type="ECO:0000313" key="1">
    <source>
        <dbReference type="EMBL" id="KAJ4710588.1"/>
    </source>
</evidence>
<comment type="caution">
    <text evidence="1">The sequence shown here is derived from an EMBL/GenBank/DDBJ whole genome shotgun (WGS) entry which is preliminary data.</text>
</comment>
<keyword evidence="1" id="KW-0378">Hydrolase</keyword>
<proteinExistence type="predicted"/>
<sequence length="453" mass="49963">MTSFGFSQLLLTDPLPNFNLLKHTRRKLNSSRPRALPISASNLDANTNREDRSTRLITFLGKGGSGKTTSAIFAAQHYAMAGLSTCLVLQTQDPTAEYMLNCKIGTSPVVCNKNLSAVRVETTKMLLEPLNRLKEADARLNMTQGVLGGVVGEELGVLPGMDSIFSAFALERFVRFFGNVAQRNHQKENFDVIIYDGISPEETLRMIGVSSKARLYLKYLRNLSEKTDLGRLAGPSLLRLVDEALSISGRRPLLNGNMSAEIWDAMDRMLERGSSAFADPHKFGCFLVMDPNNPISVNSALRYWGCTIQAGAQVAGAYGFGSPHLNEESVQRVRTHFSPLPFAFIPHLPIDASLDWNAVMLNPVSKDAQDLLSRGSHSSSIRSSVKFDATKKSVTLLMPGFDKSEIKLYQYRGGSELLVEAGDQRRVIRLPNSRKGGRCQIHRKESCSHNAIV</sequence>
<gene>
    <name evidence="1" type="ORF">OWV82_016756</name>
</gene>
<accession>A0ACC1XI85</accession>
<evidence type="ECO:0000313" key="2">
    <source>
        <dbReference type="Proteomes" id="UP001164539"/>
    </source>
</evidence>
<name>A0ACC1XI85_MELAZ</name>
<dbReference type="EMBL" id="CM051402">
    <property type="protein sequence ID" value="KAJ4710588.1"/>
    <property type="molecule type" value="Genomic_DNA"/>
</dbReference>
<dbReference type="Proteomes" id="UP001164539">
    <property type="component" value="Chromosome 9"/>
</dbReference>